<dbReference type="eggNOG" id="COG3434">
    <property type="taxonomic scope" value="Bacteria"/>
</dbReference>
<dbReference type="SUPFAM" id="SSF109604">
    <property type="entry name" value="HD-domain/PDEase-like"/>
    <property type="match status" value="1"/>
</dbReference>
<keyword evidence="3" id="KW-1185">Reference proteome</keyword>
<organism evidence="2 3">
    <name type="scientific">Rhodoferax saidenbachensis</name>
    <dbReference type="NCBI Taxonomy" id="1484693"/>
    <lineage>
        <taxon>Bacteria</taxon>
        <taxon>Pseudomonadati</taxon>
        <taxon>Pseudomonadota</taxon>
        <taxon>Betaproteobacteria</taxon>
        <taxon>Burkholderiales</taxon>
        <taxon>Comamonadaceae</taxon>
        <taxon>Rhodoferax</taxon>
    </lineage>
</organism>
<reference evidence="2 3" key="1">
    <citation type="submission" date="2017-01" db="EMBL/GenBank/DDBJ databases">
        <authorList>
            <person name="Mah S.A."/>
            <person name="Swanson W.J."/>
            <person name="Moy G.W."/>
            <person name="Vacquier V.D."/>
        </authorList>
    </citation>
    <scope>NUCLEOTIDE SEQUENCE [LARGE SCALE GENOMIC DNA]</scope>
    <source>
        <strain evidence="2 3">DSM 22694</strain>
    </source>
</reference>
<dbReference type="InterPro" id="IPR052340">
    <property type="entry name" value="RNase_Y/CdgJ"/>
</dbReference>
<dbReference type="Proteomes" id="UP000186110">
    <property type="component" value="Chromosome"/>
</dbReference>
<dbReference type="InterPro" id="IPR013976">
    <property type="entry name" value="HDOD"/>
</dbReference>
<name>A0A1P8K6B3_9BURK</name>
<dbReference type="PANTHER" id="PTHR33525">
    <property type="match status" value="1"/>
</dbReference>
<dbReference type="PROSITE" id="PS51833">
    <property type="entry name" value="HDOD"/>
    <property type="match status" value="1"/>
</dbReference>
<dbReference type="RefSeq" id="WP_029709449.1">
    <property type="nucleotide sequence ID" value="NZ_CP019239.1"/>
</dbReference>
<dbReference type="PANTHER" id="PTHR33525:SF4">
    <property type="entry name" value="CYCLIC DI-GMP PHOSPHODIESTERASE CDGJ"/>
    <property type="match status" value="1"/>
</dbReference>
<dbReference type="STRING" id="1484693.RS694_02675"/>
<sequence length="420" mass="46252">MARSVLDSVTLGYALLWNQKRQRCGVRLLVDSASPSAVDARHLLSAMAELWPSASAGVVLSVQHPVLLQDLLDHLPARGVWLEIPNAAMADTQMANRVRKAAQRGVHLVWHGEPGQIPTAVIAPHFHAVQRALTPQEALNALRTARHAGVVRSVSQTPLRIFEGMASQALVEHALDQQHAWAVLGWPNEEILYNHRLRQMQPSRAQLQTLVQAIDADESLESLEQRMGDEPLLNYRFLRYANSAALGLRQEVDSVRQGLLTMGLMRLRAWLVEQLPNASSDVNLDPVRASMVLRARVMERLVDAGAEEALRREVFLCGLFSQMDLLLGAPQGTALHHLPLPGRVASAVLGQTGPYTPWLDVATALESGSTHVIREVCKAHDMRAEEVNRALLRTLAQPPSAAVVPRYSAKNRHPYALMAA</sequence>
<evidence type="ECO:0000313" key="3">
    <source>
        <dbReference type="Proteomes" id="UP000186110"/>
    </source>
</evidence>
<evidence type="ECO:0000259" key="1">
    <source>
        <dbReference type="PROSITE" id="PS51833"/>
    </source>
</evidence>
<dbReference type="AlphaFoldDB" id="A0A1P8K6B3"/>
<dbReference type="EMBL" id="CP019239">
    <property type="protein sequence ID" value="APW41562.1"/>
    <property type="molecule type" value="Genomic_DNA"/>
</dbReference>
<dbReference type="Pfam" id="PF08668">
    <property type="entry name" value="HDOD"/>
    <property type="match status" value="1"/>
</dbReference>
<feature type="domain" description="HDOD" evidence="1">
    <location>
        <begin position="197"/>
        <end position="386"/>
    </location>
</feature>
<evidence type="ECO:0000313" key="2">
    <source>
        <dbReference type="EMBL" id="APW41562.1"/>
    </source>
</evidence>
<proteinExistence type="predicted"/>
<protein>
    <recommendedName>
        <fullName evidence="1">HDOD domain-containing protein</fullName>
    </recommendedName>
</protein>
<dbReference type="Gene3D" id="1.10.3210.10">
    <property type="entry name" value="Hypothetical protein af1432"/>
    <property type="match status" value="1"/>
</dbReference>
<gene>
    <name evidence="2" type="ORF">RS694_02675</name>
</gene>
<dbReference type="KEGG" id="rsb:RS694_02675"/>
<accession>A0A1P8K6B3</accession>